<reference evidence="1" key="1">
    <citation type="submission" date="2020-05" db="EMBL/GenBank/DDBJ databases">
        <title>Large-scale comparative analyses of tick genomes elucidate their genetic diversity and vector capacities.</title>
        <authorList>
            <person name="Jia N."/>
            <person name="Wang J."/>
            <person name="Shi W."/>
            <person name="Du L."/>
            <person name="Sun Y."/>
            <person name="Zhan W."/>
            <person name="Jiang J."/>
            <person name="Wang Q."/>
            <person name="Zhang B."/>
            <person name="Ji P."/>
            <person name="Sakyi L.B."/>
            <person name="Cui X."/>
            <person name="Yuan T."/>
            <person name="Jiang B."/>
            <person name="Yang W."/>
            <person name="Lam T.T.-Y."/>
            <person name="Chang Q."/>
            <person name="Ding S."/>
            <person name="Wang X."/>
            <person name="Zhu J."/>
            <person name="Ruan X."/>
            <person name="Zhao L."/>
            <person name="Wei J."/>
            <person name="Que T."/>
            <person name="Du C."/>
            <person name="Cheng J."/>
            <person name="Dai P."/>
            <person name="Han X."/>
            <person name="Huang E."/>
            <person name="Gao Y."/>
            <person name="Liu J."/>
            <person name="Shao H."/>
            <person name="Ye R."/>
            <person name="Li L."/>
            <person name="Wei W."/>
            <person name="Wang X."/>
            <person name="Wang C."/>
            <person name="Yang T."/>
            <person name="Huo Q."/>
            <person name="Li W."/>
            <person name="Guo W."/>
            <person name="Chen H."/>
            <person name="Zhou L."/>
            <person name="Ni X."/>
            <person name="Tian J."/>
            <person name="Zhou Y."/>
            <person name="Sheng Y."/>
            <person name="Liu T."/>
            <person name="Pan Y."/>
            <person name="Xia L."/>
            <person name="Li J."/>
            <person name="Zhao F."/>
            <person name="Cao W."/>
        </authorList>
    </citation>
    <scope>NUCLEOTIDE SEQUENCE</scope>
    <source>
        <strain evidence="1">Hyas-2018</strain>
    </source>
</reference>
<gene>
    <name evidence="1" type="ORF">HPB50_015537</name>
</gene>
<dbReference type="EMBL" id="CM023484">
    <property type="protein sequence ID" value="KAH6933486.1"/>
    <property type="molecule type" value="Genomic_DNA"/>
</dbReference>
<evidence type="ECO:0000313" key="2">
    <source>
        <dbReference type="Proteomes" id="UP000821845"/>
    </source>
</evidence>
<accession>A0ACB7SHR0</accession>
<proteinExistence type="predicted"/>
<keyword evidence="2" id="KW-1185">Reference proteome</keyword>
<organism evidence="1 2">
    <name type="scientific">Hyalomma asiaticum</name>
    <name type="common">Tick</name>
    <dbReference type="NCBI Taxonomy" id="266040"/>
    <lineage>
        <taxon>Eukaryota</taxon>
        <taxon>Metazoa</taxon>
        <taxon>Ecdysozoa</taxon>
        <taxon>Arthropoda</taxon>
        <taxon>Chelicerata</taxon>
        <taxon>Arachnida</taxon>
        <taxon>Acari</taxon>
        <taxon>Parasitiformes</taxon>
        <taxon>Ixodida</taxon>
        <taxon>Ixodoidea</taxon>
        <taxon>Ixodidae</taxon>
        <taxon>Hyalomminae</taxon>
        <taxon>Hyalomma</taxon>
    </lineage>
</organism>
<sequence length="124" mass="13729">MMWTLGEAYNFVCSFLTSGYIGLEMDEFLTHEIALGSKGTPQDTVISSTLFNISIINLSRALNEIPNIHNTIYAGDINIWCPSGWKERETIAPPRSRVLRRRFGARANRGSSTEDGQGCRAACA</sequence>
<name>A0ACB7SHR0_HYAAI</name>
<comment type="caution">
    <text evidence="1">The sequence shown here is derived from an EMBL/GenBank/DDBJ whole genome shotgun (WGS) entry which is preliminary data.</text>
</comment>
<dbReference type="Proteomes" id="UP000821845">
    <property type="component" value="Chromosome 4"/>
</dbReference>
<protein>
    <submittedName>
        <fullName evidence="1">Uncharacterized protein</fullName>
    </submittedName>
</protein>
<evidence type="ECO:0000313" key="1">
    <source>
        <dbReference type="EMBL" id="KAH6933486.1"/>
    </source>
</evidence>